<gene>
    <name evidence="1" type="ORF">NDU88_001121</name>
</gene>
<keyword evidence="2" id="KW-1185">Reference proteome</keyword>
<evidence type="ECO:0000313" key="1">
    <source>
        <dbReference type="EMBL" id="KAJ1148284.1"/>
    </source>
</evidence>
<name>A0AAV7R7N4_PLEWA</name>
<accession>A0AAV7R7N4</accession>
<dbReference type="Proteomes" id="UP001066276">
    <property type="component" value="Chromosome 5"/>
</dbReference>
<proteinExistence type="predicted"/>
<evidence type="ECO:0000313" key="2">
    <source>
        <dbReference type="Proteomes" id="UP001066276"/>
    </source>
</evidence>
<comment type="caution">
    <text evidence="1">The sequence shown here is derived from an EMBL/GenBank/DDBJ whole genome shotgun (WGS) entry which is preliminary data.</text>
</comment>
<dbReference type="AlphaFoldDB" id="A0AAV7R7N4"/>
<protein>
    <submittedName>
        <fullName evidence="1">Uncharacterized protein</fullName>
    </submittedName>
</protein>
<sequence length="139" mass="15614">MRVFLAQEISLHSQDSFNINGQRRNNVSSARMVRRVARRVLQSAVFVIRPLEVGTVPRGKDCAQLRFRRRNGAQGRAPVVAERTVHDTVLGRWHSAEGGSDCVQLRFRRAPVVAERTVHDTAFGRWYCAEGEGLCAAEV</sequence>
<dbReference type="EMBL" id="JANPWB010000009">
    <property type="protein sequence ID" value="KAJ1148284.1"/>
    <property type="molecule type" value="Genomic_DNA"/>
</dbReference>
<reference evidence="1" key="1">
    <citation type="journal article" date="2022" name="bioRxiv">
        <title>Sequencing and chromosome-scale assembly of the giantPleurodeles waltlgenome.</title>
        <authorList>
            <person name="Brown T."/>
            <person name="Elewa A."/>
            <person name="Iarovenko S."/>
            <person name="Subramanian E."/>
            <person name="Araus A.J."/>
            <person name="Petzold A."/>
            <person name="Susuki M."/>
            <person name="Suzuki K.-i.T."/>
            <person name="Hayashi T."/>
            <person name="Toyoda A."/>
            <person name="Oliveira C."/>
            <person name="Osipova E."/>
            <person name="Leigh N.D."/>
            <person name="Simon A."/>
            <person name="Yun M.H."/>
        </authorList>
    </citation>
    <scope>NUCLEOTIDE SEQUENCE</scope>
    <source>
        <strain evidence="1">20211129_DDA</strain>
        <tissue evidence="1">Liver</tissue>
    </source>
</reference>
<organism evidence="1 2">
    <name type="scientific">Pleurodeles waltl</name>
    <name type="common">Iberian ribbed newt</name>
    <dbReference type="NCBI Taxonomy" id="8319"/>
    <lineage>
        <taxon>Eukaryota</taxon>
        <taxon>Metazoa</taxon>
        <taxon>Chordata</taxon>
        <taxon>Craniata</taxon>
        <taxon>Vertebrata</taxon>
        <taxon>Euteleostomi</taxon>
        <taxon>Amphibia</taxon>
        <taxon>Batrachia</taxon>
        <taxon>Caudata</taxon>
        <taxon>Salamandroidea</taxon>
        <taxon>Salamandridae</taxon>
        <taxon>Pleurodelinae</taxon>
        <taxon>Pleurodeles</taxon>
    </lineage>
</organism>